<name>A0A834BNL6_9CHIR</name>
<evidence type="ECO:0000256" key="2">
    <source>
        <dbReference type="SAM" id="Phobius"/>
    </source>
</evidence>
<sequence>MPYRPRALTSPARHSRGSHLHVPQASPACSTNLWIAHARALGSRACFVPAHARSILTDRLEANRRLRLFSPPPPRNTARSAPFPAHVVWATTPRYLWCSGLLPGFLLHFLGLLFFLLQAARG</sequence>
<evidence type="ECO:0000313" key="4">
    <source>
        <dbReference type="Proteomes" id="UP000664940"/>
    </source>
</evidence>
<evidence type="ECO:0000256" key="1">
    <source>
        <dbReference type="SAM" id="MobiDB-lite"/>
    </source>
</evidence>
<dbReference type="AlphaFoldDB" id="A0A834BNL6"/>
<organism evidence="3 4">
    <name type="scientific">Phyllostomus discolor</name>
    <name type="common">pale spear-nosed bat</name>
    <dbReference type="NCBI Taxonomy" id="89673"/>
    <lineage>
        <taxon>Eukaryota</taxon>
        <taxon>Metazoa</taxon>
        <taxon>Chordata</taxon>
        <taxon>Craniata</taxon>
        <taxon>Vertebrata</taxon>
        <taxon>Euteleostomi</taxon>
        <taxon>Mammalia</taxon>
        <taxon>Eutheria</taxon>
        <taxon>Laurasiatheria</taxon>
        <taxon>Chiroptera</taxon>
        <taxon>Yangochiroptera</taxon>
        <taxon>Phyllostomidae</taxon>
        <taxon>Phyllostominae</taxon>
        <taxon>Phyllostomus</taxon>
    </lineage>
</organism>
<gene>
    <name evidence="3" type="ORF">HJG60_007943</name>
</gene>
<keyword evidence="2" id="KW-1133">Transmembrane helix</keyword>
<accession>A0A834BNL6</accession>
<protein>
    <submittedName>
        <fullName evidence="3">Uncharacterized protein</fullName>
    </submittedName>
</protein>
<proteinExistence type="predicted"/>
<feature type="transmembrane region" description="Helical" evidence="2">
    <location>
        <begin position="94"/>
        <end position="117"/>
    </location>
</feature>
<keyword evidence="2" id="KW-0472">Membrane</keyword>
<comment type="caution">
    <text evidence="3">The sequence shown here is derived from an EMBL/GenBank/DDBJ whole genome shotgun (WGS) entry which is preliminary data.</text>
</comment>
<feature type="region of interest" description="Disordered" evidence="1">
    <location>
        <begin position="1"/>
        <end position="23"/>
    </location>
</feature>
<reference evidence="3 4" key="1">
    <citation type="journal article" date="2020" name="Nature">
        <title>Six reference-quality genomes reveal evolution of bat adaptations.</title>
        <authorList>
            <person name="Jebb D."/>
            <person name="Huang Z."/>
            <person name="Pippel M."/>
            <person name="Hughes G.M."/>
            <person name="Lavrichenko K."/>
            <person name="Devanna P."/>
            <person name="Winkler S."/>
            <person name="Jermiin L.S."/>
            <person name="Skirmuntt E.C."/>
            <person name="Katzourakis A."/>
            <person name="Burkitt-Gray L."/>
            <person name="Ray D.A."/>
            <person name="Sullivan K.A.M."/>
            <person name="Roscito J.G."/>
            <person name="Kirilenko B.M."/>
            <person name="Davalos L.M."/>
            <person name="Corthals A.P."/>
            <person name="Power M.L."/>
            <person name="Jones G."/>
            <person name="Ransome R.D."/>
            <person name="Dechmann D.K.N."/>
            <person name="Locatelli A.G."/>
            <person name="Puechmaille S.J."/>
            <person name="Fedrigo O."/>
            <person name="Jarvis E.D."/>
            <person name="Hiller M."/>
            <person name="Vernes S.C."/>
            <person name="Myers E.W."/>
            <person name="Teeling E.C."/>
        </authorList>
    </citation>
    <scope>NUCLEOTIDE SEQUENCE [LARGE SCALE GENOMIC DNA]</scope>
    <source>
        <strain evidence="3">Bat1K_MPI-CBG_1</strain>
    </source>
</reference>
<keyword evidence="2" id="KW-0812">Transmembrane</keyword>
<dbReference type="EMBL" id="JABVXQ010000001">
    <property type="protein sequence ID" value="KAF6131041.1"/>
    <property type="molecule type" value="Genomic_DNA"/>
</dbReference>
<evidence type="ECO:0000313" key="3">
    <source>
        <dbReference type="EMBL" id="KAF6131041.1"/>
    </source>
</evidence>
<dbReference type="Proteomes" id="UP000664940">
    <property type="component" value="Unassembled WGS sequence"/>
</dbReference>